<name>A0A7Z2GN48_9BURK</name>
<dbReference type="Pfam" id="PF10009">
    <property type="entry name" value="DUF2252"/>
    <property type="match status" value="1"/>
</dbReference>
<dbReference type="SUPFAM" id="SSF56112">
    <property type="entry name" value="Protein kinase-like (PK-like)"/>
    <property type="match status" value="1"/>
</dbReference>
<dbReference type="OrthoDB" id="1491115at2"/>
<feature type="region of interest" description="Disordered" evidence="1">
    <location>
        <begin position="1"/>
        <end position="27"/>
    </location>
</feature>
<dbReference type="InterPro" id="IPR011009">
    <property type="entry name" value="Kinase-like_dom_sf"/>
</dbReference>
<protein>
    <submittedName>
        <fullName evidence="2">DUF2252 domain-containing protein</fullName>
    </submittedName>
</protein>
<evidence type="ECO:0000313" key="3">
    <source>
        <dbReference type="Proteomes" id="UP000433577"/>
    </source>
</evidence>
<evidence type="ECO:0000256" key="1">
    <source>
        <dbReference type="SAM" id="MobiDB-lite"/>
    </source>
</evidence>
<dbReference type="PANTHER" id="PTHR39441">
    <property type="entry name" value="DUF2252 DOMAIN-CONTAINING PROTEIN"/>
    <property type="match status" value="1"/>
</dbReference>
<feature type="compositionally biased region" description="Basic and acidic residues" evidence="1">
    <location>
        <begin position="1"/>
        <end position="13"/>
    </location>
</feature>
<proteinExistence type="predicted"/>
<organism evidence="2 3">
    <name type="scientific">Paraburkholderia acidisoli</name>
    <dbReference type="NCBI Taxonomy" id="2571748"/>
    <lineage>
        <taxon>Bacteria</taxon>
        <taxon>Pseudomonadati</taxon>
        <taxon>Pseudomonadota</taxon>
        <taxon>Betaproteobacteria</taxon>
        <taxon>Burkholderiales</taxon>
        <taxon>Burkholderiaceae</taxon>
        <taxon>Paraburkholderia</taxon>
    </lineage>
</organism>
<dbReference type="AlphaFoldDB" id="A0A7Z2GN48"/>
<dbReference type="KEGG" id="pacs:FAZ98_23920"/>
<keyword evidence="3" id="KW-1185">Reference proteome</keyword>
<dbReference type="RefSeq" id="WP_158954710.1">
    <property type="nucleotide sequence ID" value="NZ_CP046915.1"/>
</dbReference>
<evidence type="ECO:0000313" key="2">
    <source>
        <dbReference type="EMBL" id="QGZ64861.1"/>
    </source>
</evidence>
<dbReference type="InterPro" id="IPR018721">
    <property type="entry name" value="DUF2252"/>
</dbReference>
<gene>
    <name evidence="2" type="ORF">FAZ98_23920</name>
</gene>
<dbReference type="Proteomes" id="UP000433577">
    <property type="component" value="Chromosome 3"/>
</dbReference>
<accession>A0A7Z2GN48</accession>
<sequence>MANDKRSQSAKRNEHNKRNKRLPQPDERQAILTEQRRLKMARSPHAYVRGATAQFYEWIVETNGSSLPHGPAVWICGDCHTGNLGPLANQDGKVEIHIRDLDQTVIGNPVHDLIRLGLSLATAARGSALAGLTTVHMMEALAAGYESAFATQRKKPALPERPEPVHLAMKQAVRRSWRHLAEERIDDLKPTIPLGKRFWPLSRNECKSIDALFRDEAIASLPTGLRGRKDTGAVEILDAAYWVKGCSSLGRLRYAVLLDVDGGVIEGDDLCLMDIKEGVKAAAPRYGDAAMPRDNAERVVEGARHLSPFLGERMRAARMLDRAVVIRELLPQDLKLEIDEISEDEAREVAFYLAAVVGKAHARQMDPPTRRAWLAELRRNRSKTIDAPLWLWNSVVQLVSSHEAGYLEHCRRYATGVN</sequence>
<dbReference type="PANTHER" id="PTHR39441:SF1">
    <property type="entry name" value="DUF2252 DOMAIN-CONTAINING PROTEIN"/>
    <property type="match status" value="1"/>
</dbReference>
<dbReference type="EMBL" id="CP046915">
    <property type="protein sequence ID" value="QGZ64861.1"/>
    <property type="molecule type" value="Genomic_DNA"/>
</dbReference>
<reference evidence="2 3" key="1">
    <citation type="submission" date="2019-12" db="EMBL/GenBank/DDBJ databases">
        <title>Paraburkholderia acidiphila 7Q-K02 sp. nov and Paraburkholderia acidisoli DHF22 sp. nov., two strains isolated from forest soil.</title>
        <authorList>
            <person name="Gao Z."/>
            <person name="Qiu L."/>
        </authorList>
    </citation>
    <scope>NUCLEOTIDE SEQUENCE [LARGE SCALE GENOMIC DNA]</scope>
    <source>
        <strain evidence="2 3">DHF22</strain>
    </source>
</reference>